<evidence type="ECO:0000313" key="3">
    <source>
        <dbReference type="EMBL" id="SLK13218.1"/>
    </source>
</evidence>
<feature type="domain" description="Glycosyl transferase family 1" evidence="2">
    <location>
        <begin position="223"/>
        <end position="392"/>
    </location>
</feature>
<dbReference type="Proteomes" id="UP000190476">
    <property type="component" value="Chromosome I"/>
</dbReference>
<dbReference type="Gene3D" id="3.40.50.2000">
    <property type="entry name" value="Glycogen Phosphorylase B"/>
    <property type="match status" value="2"/>
</dbReference>
<dbReference type="PANTHER" id="PTHR46401">
    <property type="entry name" value="GLYCOSYLTRANSFERASE WBBK-RELATED"/>
    <property type="match status" value="1"/>
</dbReference>
<dbReference type="GeneID" id="66300816"/>
<proteinExistence type="predicted"/>
<dbReference type="Pfam" id="PF00534">
    <property type="entry name" value="Glycos_transf_1"/>
    <property type="match status" value="1"/>
</dbReference>
<dbReference type="EMBL" id="LT799839">
    <property type="protein sequence ID" value="SLK13218.1"/>
    <property type="molecule type" value="Genomic_DNA"/>
</dbReference>
<dbReference type="GO" id="GO:0009103">
    <property type="term" value="P:lipopolysaccharide biosynthetic process"/>
    <property type="evidence" value="ECO:0007669"/>
    <property type="project" value="TreeGrafter"/>
</dbReference>
<reference evidence="4" key="1">
    <citation type="submission" date="2017-03" db="EMBL/GenBank/DDBJ databases">
        <authorList>
            <person name="Falquet L."/>
            <person name="Falquet L."/>
        </authorList>
    </citation>
    <scope>NUCLEOTIDE SEQUENCE [LARGE SCALE GENOMIC DNA]</scope>
</reference>
<protein>
    <submittedName>
        <fullName evidence="3">Putative Glycosyl transferase, group 1 family</fullName>
    </submittedName>
</protein>
<gene>
    <name evidence="3" type="ORF">CCH01_04500</name>
</gene>
<dbReference type="STRING" id="1351755.CCH01_04500"/>
<dbReference type="InterPro" id="IPR001296">
    <property type="entry name" value="Glyco_trans_1"/>
</dbReference>
<keyword evidence="1 3" id="KW-0808">Transferase</keyword>
<organism evidence="3 4">
    <name type="scientific">Clostridium chauvoei JF4335</name>
    <dbReference type="NCBI Taxonomy" id="1351755"/>
    <lineage>
        <taxon>Bacteria</taxon>
        <taxon>Bacillati</taxon>
        <taxon>Bacillota</taxon>
        <taxon>Clostridia</taxon>
        <taxon>Eubacteriales</taxon>
        <taxon>Clostridiaceae</taxon>
        <taxon>Clostridium</taxon>
    </lineage>
</organism>
<dbReference type="AlphaFoldDB" id="A0A1U6IZ00"/>
<sequence length="414" mass="47392">MQDKKNLLIYAHYFYPDVASTGQILTELSDSLKDTFNITVICVVPSYDGKVSEKYKTNRIYHEDFNGIKVVRVRVPEFQKSNKISRVKNLLAYFLNSIIATFKIGKQDYIYTISQPPVLGGILGVIGKWFKGGKLIYNIQDFNPEQTMAIGYAKNKFILNFTMMLDKFSCKMSDKVIVVGRDMQETLKNRFNGKNVPRNVFINNWIDEKTTYPLDSNNKKIIEFKKKYELEDKFIIMYSGNIGLYYDLENIIKVIAEFKDEKDIVFAFIGDGTVKEKIEKYAIDNKLENVKFIPYQPKEDLIYSLNSADIHWVVNAKGIKGVSVPSKLYGVMAVGKPVLGVLEEGSEARLIIEEAGCGICAEPGDYKGIFNNINYIVKEKNNIKAMGPKGREYLEKNLTRDVSMEKYKNNILEL</sequence>
<name>A0A1U6IZ00_9CLOT</name>
<accession>A0A1U6IZ00</accession>
<dbReference type="OrthoDB" id="9811902at2"/>
<dbReference type="PANTHER" id="PTHR46401:SF2">
    <property type="entry name" value="GLYCOSYLTRANSFERASE WBBK-RELATED"/>
    <property type="match status" value="1"/>
</dbReference>
<dbReference type="GO" id="GO:0016757">
    <property type="term" value="F:glycosyltransferase activity"/>
    <property type="evidence" value="ECO:0007669"/>
    <property type="project" value="InterPro"/>
</dbReference>
<evidence type="ECO:0000313" key="4">
    <source>
        <dbReference type="Proteomes" id="UP000190476"/>
    </source>
</evidence>
<dbReference type="RefSeq" id="WP_079481095.1">
    <property type="nucleotide sequence ID" value="NZ_CBML010000006.1"/>
</dbReference>
<evidence type="ECO:0000259" key="2">
    <source>
        <dbReference type="Pfam" id="PF00534"/>
    </source>
</evidence>
<dbReference type="CDD" id="cd03794">
    <property type="entry name" value="GT4_WbuB-like"/>
    <property type="match status" value="1"/>
</dbReference>
<evidence type="ECO:0000256" key="1">
    <source>
        <dbReference type="ARBA" id="ARBA00022679"/>
    </source>
</evidence>
<keyword evidence="4" id="KW-1185">Reference proteome</keyword>
<dbReference type="SUPFAM" id="SSF53756">
    <property type="entry name" value="UDP-Glycosyltransferase/glycogen phosphorylase"/>
    <property type="match status" value="1"/>
</dbReference>